<feature type="region of interest" description="Disordered" evidence="6">
    <location>
        <begin position="29"/>
        <end position="80"/>
    </location>
</feature>
<keyword evidence="5 7" id="KW-0472">Membrane</keyword>
<dbReference type="GO" id="GO:0016020">
    <property type="term" value="C:membrane"/>
    <property type="evidence" value="ECO:0007669"/>
    <property type="project" value="UniProtKB-SubCell"/>
</dbReference>
<evidence type="ECO:0000256" key="4">
    <source>
        <dbReference type="ARBA" id="ARBA00022989"/>
    </source>
</evidence>
<evidence type="ECO:0000256" key="7">
    <source>
        <dbReference type="SAM" id="Phobius"/>
    </source>
</evidence>
<dbReference type="Pfam" id="PF01594">
    <property type="entry name" value="AI-2E_transport"/>
    <property type="match status" value="1"/>
</dbReference>
<keyword evidence="9" id="KW-1185">Reference proteome</keyword>
<dbReference type="HOGENOM" id="CLU_031275_0_1_6"/>
<keyword evidence="4 7" id="KW-1133">Transmembrane helix</keyword>
<dbReference type="GO" id="GO:0055085">
    <property type="term" value="P:transmembrane transport"/>
    <property type="evidence" value="ECO:0007669"/>
    <property type="project" value="TreeGrafter"/>
</dbReference>
<evidence type="ECO:0000256" key="3">
    <source>
        <dbReference type="ARBA" id="ARBA00022692"/>
    </source>
</evidence>
<feature type="transmembrane region" description="Helical" evidence="7">
    <location>
        <begin position="253"/>
        <end position="278"/>
    </location>
</feature>
<gene>
    <name evidence="8" type="ordered locus">GNIT_0361</name>
</gene>
<dbReference type="EMBL" id="CP003060">
    <property type="protein sequence ID" value="AEP28515.1"/>
    <property type="molecule type" value="Genomic_DNA"/>
</dbReference>
<keyword evidence="3 7" id="KW-0812">Transmembrane</keyword>
<protein>
    <submittedName>
        <fullName evidence="8">Transport protein</fullName>
    </submittedName>
</protein>
<comment type="subcellular location">
    <subcellularLocation>
        <location evidence="1">Membrane</location>
        <topology evidence="1">Multi-pass membrane protein</topology>
    </subcellularLocation>
</comment>
<dbReference type="eggNOG" id="COG0628">
    <property type="taxonomic scope" value="Bacteria"/>
</dbReference>
<evidence type="ECO:0000256" key="2">
    <source>
        <dbReference type="ARBA" id="ARBA00009773"/>
    </source>
</evidence>
<dbReference type="InterPro" id="IPR002549">
    <property type="entry name" value="AI-2E-like"/>
</dbReference>
<accession>G4QJA9</accession>
<evidence type="ECO:0000313" key="9">
    <source>
        <dbReference type="Proteomes" id="UP000009282"/>
    </source>
</evidence>
<feature type="transmembrane region" description="Helical" evidence="7">
    <location>
        <begin position="154"/>
        <end position="176"/>
    </location>
</feature>
<dbReference type="AlphaFoldDB" id="G4QJA9"/>
<evidence type="ECO:0000313" key="8">
    <source>
        <dbReference type="EMBL" id="AEP28515.1"/>
    </source>
</evidence>
<evidence type="ECO:0000256" key="1">
    <source>
        <dbReference type="ARBA" id="ARBA00004141"/>
    </source>
</evidence>
<feature type="compositionally biased region" description="Low complexity" evidence="6">
    <location>
        <begin position="56"/>
        <end position="65"/>
    </location>
</feature>
<dbReference type="KEGG" id="gni:GNIT_0361"/>
<comment type="similarity">
    <text evidence="2">Belongs to the autoinducer-2 exporter (AI-2E) (TC 2.A.86) family.</text>
</comment>
<dbReference type="PANTHER" id="PTHR21716:SF16">
    <property type="entry name" value="BLL1467 PROTEIN"/>
    <property type="match status" value="1"/>
</dbReference>
<dbReference type="PANTHER" id="PTHR21716">
    <property type="entry name" value="TRANSMEMBRANE PROTEIN"/>
    <property type="match status" value="1"/>
</dbReference>
<name>G4QJA9_GLANF</name>
<feature type="compositionally biased region" description="Basic and acidic residues" evidence="6">
    <location>
        <begin position="66"/>
        <end position="80"/>
    </location>
</feature>
<feature type="transmembrane region" description="Helical" evidence="7">
    <location>
        <begin position="214"/>
        <end position="233"/>
    </location>
</feature>
<reference evidence="8 9" key="1">
    <citation type="journal article" date="2011" name="J. Bacteriol.">
        <title>Complete genome sequence of seawater bacterium Glaciecola nitratireducens FR1064T.</title>
        <authorList>
            <person name="Bian F."/>
            <person name="Qin Q.L."/>
            <person name="Xie B.B."/>
            <person name="Shu Y.L."/>
            <person name="Zhang X.Y."/>
            <person name="Yu Y."/>
            <person name="Chen B."/>
            <person name="Chen X.L."/>
            <person name="Zhou B.C."/>
            <person name="Zhang Y.Z."/>
        </authorList>
    </citation>
    <scope>NUCLEOTIDE SEQUENCE [LARGE SCALE GENOMIC DNA]</scope>
    <source>
        <strain evidence="9">JCM 12485 / KCTC 12276 / FR1064</strain>
    </source>
</reference>
<feature type="transmembrane region" description="Helical" evidence="7">
    <location>
        <begin position="103"/>
        <end position="128"/>
    </location>
</feature>
<organism evidence="8 9">
    <name type="scientific">Glaciecola nitratireducens (strain JCM 12485 / KCTC 12276 / FR1064)</name>
    <dbReference type="NCBI Taxonomy" id="1085623"/>
    <lineage>
        <taxon>Bacteria</taxon>
        <taxon>Pseudomonadati</taxon>
        <taxon>Pseudomonadota</taxon>
        <taxon>Gammaproteobacteria</taxon>
        <taxon>Alteromonadales</taxon>
        <taxon>Alteromonadaceae</taxon>
        <taxon>Brumicola</taxon>
    </lineage>
</organism>
<evidence type="ECO:0000256" key="6">
    <source>
        <dbReference type="SAM" id="MobiDB-lite"/>
    </source>
</evidence>
<dbReference type="Proteomes" id="UP000009282">
    <property type="component" value="Chromosome"/>
</dbReference>
<proteinExistence type="inferred from homology"/>
<evidence type="ECO:0000256" key="5">
    <source>
        <dbReference type="ARBA" id="ARBA00023136"/>
    </source>
</evidence>
<sequence>MEPAQKWAQLLPKVSVKLNQHINSISEEFANQKQQAEAEEAAKSAAAEGETKEDSGFSFFGLFSSDKPEPEKPKQQDENTVEKRIKQGGIELLVEGLSGAPMFLAQCFGCLILILFLLIYGPSVFMAIRSFPHIPDKRKFDAIVFEVQKVLSKYIATISVINFFLGAATALAFSLLDIDDPILWGVLVGLLNFVPYVGSLISFTILTLAGSVQFGFTLLAIMPAGVFLSINLLESQFVTPMVLGSKMQLNPLVIILWLFFLGWLWGIAGVLLAVPILVSIKLTLERLDILSHWVTFIEAKL</sequence>
<feature type="transmembrane region" description="Helical" evidence="7">
    <location>
        <begin position="182"/>
        <end position="207"/>
    </location>
</feature>